<gene>
    <name evidence="3" type="ORF">ALO81_03638</name>
</gene>
<evidence type="ECO:0000256" key="1">
    <source>
        <dbReference type="SAM" id="MobiDB-lite"/>
    </source>
</evidence>
<proteinExistence type="predicted"/>
<protein>
    <recommendedName>
        <fullName evidence="2">N-acetylglucosamine binding protein A domain-containing protein</fullName>
    </recommendedName>
</protein>
<accession>A0A0P9LQ02</accession>
<dbReference type="EMBL" id="LJPX01000074">
    <property type="protein sequence ID" value="KPW80244.1"/>
    <property type="molecule type" value="Genomic_DNA"/>
</dbReference>
<dbReference type="Pfam" id="PF18416">
    <property type="entry name" value="GbpA_2"/>
    <property type="match status" value="2"/>
</dbReference>
<dbReference type="Gene3D" id="3.30.70.2150">
    <property type="match status" value="2"/>
</dbReference>
<comment type="caution">
    <text evidence="3">The sequence shown here is derived from an EMBL/GenBank/DDBJ whole genome shotgun (WGS) entry which is preliminary data.</text>
</comment>
<dbReference type="InterPro" id="IPR041029">
    <property type="entry name" value="GbpA_2"/>
</dbReference>
<name>A0A0P9LQ02_PSECA</name>
<reference evidence="3 4" key="1">
    <citation type="submission" date="2015-09" db="EMBL/GenBank/DDBJ databases">
        <title>Genome announcement of multiple Pseudomonas syringae strains.</title>
        <authorList>
            <person name="Thakur S."/>
            <person name="Wang P.W."/>
            <person name="Gong Y."/>
            <person name="Weir B.S."/>
            <person name="Guttman D.S."/>
        </authorList>
    </citation>
    <scope>NUCLEOTIDE SEQUENCE [LARGE SCALE GENOMIC DNA]</scope>
    <source>
        <strain evidence="3 4">ICMP2823</strain>
    </source>
</reference>
<sequence length="444" mass="49249">MDISKKETEDIQLLIADINAQREVAIQYIDAEYAAYFETYELNAKTRASSLNLQLQYGKNNYVSGVVKRIDFKTDELIIIEKPGNTEVSVSMINVYAIDGREFSRRALKADYSKLTASVFDPKTGIDQETKAPPPIDAPPKTGTDAQPFTSPPKLVYALTNQPNDTLPDMTGFEQDNVGTAAHGWTSPSVIRADRDLDIGEKLFAWLVRLVDGSLVETIEFTATAANKGKAAWPIAFANEINKKGSKLKAGHMDTSGVFSTSDGQPRLWHYSNAYRAFTTAAVKNNWVEGLALPDHPLQADTQLRLEVRDISTQALHEHFIFTPDPKRLNTVDWQMDLMSQFDRECRFTKTGIQNADGKIAAAASGNALWIPQVSEIAVTLTPTTWTTRLQVTPSRDLNDDEELRTQVWDEYSNTLGGADLFDFSSLQRSGGLDLSGGNSWVLE</sequence>
<evidence type="ECO:0000259" key="2">
    <source>
        <dbReference type="Pfam" id="PF18416"/>
    </source>
</evidence>
<dbReference type="AlphaFoldDB" id="A0A0P9LQ02"/>
<dbReference type="PATRIC" id="fig|86840.3.peg.5316"/>
<evidence type="ECO:0000313" key="4">
    <source>
        <dbReference type="Proteomes" id="UP000050564"/>
    </source>
</evidence>
<dbReference type="RefSeq" id="WP_054998854.1">
    <property type="nucleotide sequence ID" value="NZ_FNKU01000001.1"/>
</dbReference>
<evidence type="ECO:0000313" key="3">
    <source>
        <dbReference type="EMBL" id="KPW80244.1"/>
    </source>
</evidence>
<feature type="region of interest" description="Disordered" evidence="1">
    <location>
        <begin position="123"/>
        <end position="147"/>
    </location>
</feature>
<feature type="domain" description="N-acetylglucosamine binding protein A" evidence="2">
    <location>
        <begin position="289"/>
        <end position="377"/>
    </location>
</feature>
<feature type="domain" description="N-acetylglucosamine binding protein A" evidence="2">
    <location>
        <begin position="185"/>
        <end position="275"/>
    </location>
</feature>
<dbReference type="Proteomes" id="UP000050564">
    <property type="component" value="Unassembled WGS sequence"/>
</dbReference>
<organism evidence="3 4">
    <name type="scientific">Pseudomonas cannabina</name>
    <dbReference type="NCBI Taxonomy" id="86840"/>
    <lineage>
        <taxon>Bacteria</taxon>
        <taxon>Pseudomonadati</taxon>
        <taxon>Pseudomonadota</taxon>
        <taxon>Gammaproteobacteria</taxon>
        <taxon>Pseudomonadales</taxon>
        <taxon>Pseudomonadaceae</taxon>
        <taxon>Pseudomonas</taxon>
    </lineage>
</organism>